<comment type="similarity">
    <text evidence="4">Belongs to the peptidase C64 family.</text>
</comment>
<dbReference type="Pfam" id="PF00641">
    <property type="entry name" value="Zn_ribbon_RanBP"/>
    <property type="match status" value="1"/>
</dbReference>
<dbReference type="GO" id="GO:0071947">
    <property type="term" value="P:protein deubiquitination involved in ubiquitin-dependent protein catabolic process"/>
    <property type="evidence" value="ECO:0007669"/>
    <property type="project" value="TreeGrafter"/>
</dbReference>
<dbReference type="SUPFAM" id="SSF90209">
    <property type="entry name" value="Ran binding protein zinc finger-like"/>
    <property type="match status" value="2"/>
</dbReference>
<dbReference type="FunFam" id="4.10.1060.10:FF:000012">
    <property type="entry name" value="ubiquitin thioesterase ZRANB1 isoform X1"/>
    <property type="match status" value="1"/>
</dbReference>
<dbReference type="Proteomes" id="UP000472271">
    <property type="component" value="Chromosome 15"/>
</dbReference>
<evidence type="ECO:0000313" key="24">
    <source>
        <dbReference type="Proteomes" id="UP000472271"/>
    </source>
</evidence>
<dbReference type="PROSITE" id="PS50199">
    <property type="entry name" value="ZF_RANBP2_2"/>
    <property type="match status" value="3"/>
</dbReference>
<keyword evidence="7" id="KW-0645">Protease</keyword>
<dbReference type="GO" id="GO:0030177">
    <property type="term" value="P:positive regulation of Wnt signaling pathway"/>
    <property type="evidence" value="ECO:0007669"/>
    <property type="project" value="TreeGrafter"/>
</dbReference>
<evidence type="ECO:0000256" key="17">
    <source>
        <dbReference type="ARBA" id="ARBA00023242"/>
    </source>
</evidence>
<reference evidence="23" key="2">
    <citation type="submission" date="2025-08" db="UniProtKB">
        <authorList>
            <consortium name="Ensembl"/>
        </authorList>
    </citation>
    <scope>IDENTIFICATION</scope>
</reference>
<evidence type="ECO:0000256" key="6">
    <source>
        <dbReference type="ARBA" id="ARBA00022490"/>
    </source>
</evidence>
<dbReference type="FunFam" id="1.25.40.560:FF:000001">
    <property type="entry name" value="ubiquitin thioesterase ZRANB1 isoform X1"/>
    <property type="match status" value="1"/>
</dbReference>
<evidence type="ECO:0000256" key="2">
    <source>
        <dbReference type="ARBA" id="ARBA00004123"/>
    </source>
</evidence>
<evidence type="ECO:0000256" key="15">
    <source>
        <dbReference type="ARBA" id="ARBA00022833"/>
    </source>
</evidence>
<keyword evidence="15" id="KW-0862">Zinc</keyword>
<dbReference type="InterPro" id="IPR041294">
    <property type="entry name" value="AnkUBD"/>
</dbReference>
<sequence>MTELVAKWACEYCTYENWPSAIKCTMCRAQRPSGGAIITEEPFKSSPALDASLHQWDPAGLSNSPTQGGSSLLICPDSSARPRVRIADVPETSSKWSCHMCTYLNWPRAIRCTQCLCQRQQAQQQHAQHSTHQGHHTQQPHSPTESPQTSGSGCRSSLTATTTDPCEEYNDRNRLNTHAQHWTCTACTYENWPKALKCVVCDHPRPNSLLAEPIELASEPESQQPSSKLNEQDRDNRRGVVGHVGGQGVGVVVGGVGGCSSSQRRSPPTSKRESEVNMDFQRIELASGAGIGSKEELEVDFKKLKQIKNRMRRTDWLFLNACVGVVEGDLAAVEAYKTSGGDIARQLTSDEVRLLNRPSAFDDGFTLVHLAIRFQRQDMLAVLLTEVSQQAAKCIPAMVCPELTEQIRREVAASLHQRKGDFTCYFLTDLVTFTLPADIEDLPPAVQEKLFDEVLDRDVQKELEEESPIINWSLELGTRLDSRLYALWNRTAGDCLLDSVLQATWGIYDKDSVLRKTLHDSLHDCSHWFYTRWKEWESWYSQSFGLHFSLREEQWQEDWAFILSLASQPGSSLEQTHIFVLAHILRRPIIVYGVKYYKSFRGETLGYTRFQGVYLPLLWEQSFCWKSPIALGYTRGHFSALVAMENDGFDNRGAGANLNTDDDVTVTFLPLVDSERKLLHIHFLSAQEMGNEEQQEKLLREWLDCCVTEGGVLVALQKSSRRRNHPLVTQMVEKWLDGYRQIRPCASLSDGEEEEDDDDE</sequence>
<evidence type="ECO:0000256" key="12">
    <source>
        <dbReference type="ARBA" id="ARBA00022786"/>
    </source>
</evidence>
<feature type="region of interest" description="Disordered" evidence="20">
    <location>
        <begin position="127"/>
        <end position="169"/>
    </location>
</feature>
<keyword evidence="11 19" id="KW-0863">Zinc-finger</keyword>
<dbReference type="OrthoDB" id="6275030at2759"/>
<evidence type="ECO:0000256" key="7">
    <source>
        <dbReference type="ARBA" id="ARBA00022670"/>
    </source>
</evidence>
<dbReference type="Gene3D" id="4.10.1060.10">
    <property type="entry name" value="Zinc finger, RanBP2-type"/>
    <property type="match status" value="2"/>
</dbReference>
<evidence type="ECO:0000256" key="1">
    <source>
        <dbReference type="ARBA" id="ARBA00000707"/>
    </source>
</evidence>
<dbReference type="Ensembl" id="ENSSORT00005022157.1">
    <property type="protein sequence ID" value="ENSSORP00005021511.1"/>
    <property type="gene ID" value="ENSSORG00005010527.1"/>
</dbReference>
<evidence type="ECO:0000256" key="10">
    <source>
        <dbReference type="ARBA" id="ARBA00022737"/>
    </source>
</evidence>
<evidence type="ECO:0000256" key="11">
    <source>
        <dbReference type="ARBA" id="ARBA00022771"/>
    </source>
</evidence>
<dbReference type="GO" id="GO:0016477">
    <property type="term" value="P:cell migration"/>
    <property type="evidence" value="ECO:0007669"/>
    <property type="project" value="TreeGrafter"/>
</dbReference>
<keyword evidence="9" id="KW-0479">Metal-binding</keyword>
<dbReference type="Pfam" id="PF02338">
    <property type="entry name" value="OTU"/>
    <property type="match status" value="1"/>
</dbReference>
<evidence type="ECO:0000259" key="21">
    <source>
        <dbReference type="PROSITE" id="PS50199"/>
    </source>
</evidence>
<dbReference type="GO" id="GO:1990168">
    <property type="term" value="P:protein K33-linked deubiquitination"/>
    <property type="evidence" value="ECO:0007669"/>
    <property type="project" value="TreeGrafter"/>
</dbReference>
<dbReference type="Pfam" id="PF18418">
    <property type="entry name" value="AnkUBD"/>
    <property type="match status" value="1"/>
</dbReference>
<dbReference type="GO" id="GO:0008270">
    <property type="term" value="F:zinc ion binding"/>
    <property type="evidence" value="ECO:0007669"/>
    <property type="project" value="UniProtKB-KW"/>
</dbReference>
<dbReference type="GO" id="GO:0070530">
    <property type="term" value="F:K63-linked polyubiquitin modification-dependent protein binding"/>
    <property type="evidence" value="ECO:0007669"/>
    <property type="project" value="TreeGrafter"/>
</dbReference>
<organism evidence="23 24">
    <name type="scientific">Sphaeramia orbicularis</name>
    <name type="common">orbiculate cardinalfish</name>
    <dbReference type="NCBI Taxonomy" id="375764"/>
    <lineage>
        <taxon>Eukaryota</taxon>
        <taxon>Metazoa</taxon>
        <taxon>Chordata</taxon>
        <taxon>Craniata</taxon>
        <taxon>Vertebrata</taxon>
        <taxon>Euteleostomi</taxon>
        <taxon>Actinopterygii</taxon>
        <taxon>Neopterygii</taxon>
        <taxon>Teleostei</taxon>
        <taxon>Neoteleostei</taxon>
        <taxon>Acanthomorphata</taxon>
        <taxon>Gobiaria</taxon>
        <taxon>Kurtiformes</taxon>
        <taxon>Apogonoidei</taxon>
        <taxon>Apogonidae</taxon>
        <taxon>Apogoninae</taxon>
        <taxon>Sphaeramia</taxon>
    </lineage>
</organism>
<dbReference type="GO" id="GO:0035523">
    <property type="term" value="P:protein K29-linked deubiquitination"/>
    <property type="evidence" value="ECO:0007669"/>
    <property type="project" value="TreeGrafter"/>
</dbReference>
<comment type="subcellular location">
    <subcellularLocation>
        <location evidence="3">Cytoplasm</location>
    </subcellularLocation>
    <subcellularLocation>
        <location evidence="2">Nucleus</location>
    </subcellularLocation>
</comment>
<gene>
    <name evidence="23" type="primary">zranb1b</name>
</gene>
<keyword evidence="16" id="KW-0040">ANK repeat</keyword>
<evidence type="ECO:0000256" key="4">
    <source>
        <dbReference type="ARBA" id="ARBA00005865"/>
    </source>
</evidence>
<dbReference type="InterPro" id="IPR001876">
    <property type="entry name" value="Znf_RanBP2"/>
</dbReference>
<comment type="catalytic activity">
    <reaction evidence="1">
        <text>Thiol-dependent hydrolysis of ester, thioester, amide, peptide and isopeptide bonds formed by the C-terminal Gly of ubiquitin (a 76-residue protein attached to proteins as an intracellular targeting signal).</text>
        <dbReference type="EC" id="3.4.19.12"/>
    </reaction>
</comment>
<feature type="compositionally biased region" description="Low complexity" evidence="20">
    <location>
        <begin position="127"/>
        <end position="143"/>
    </location>
</feature>
<dbReference type="InterPro" id="IPR003323">
    <property type="entry name" value="OTU_dom"/>
</dbReference>
<dbReference type="PROSITE" id="PS50802">
    <property type="entry name" value="OTU"/>
    <property type="match status" value="1"/>
</dbReference>
<dbReference type="InParanoid" id="A0A672ZWP4"/>
<evidence type="ECO:0000256" key="9">
    <source>
        <dbReference type="ARBA" id="ARBA00022723"/>
    </source>
</evidence>
<dbReference type="GO" id="GO:0016055">
    <property type="term" value="P:Wnt signaling pathway"/>
    <property type="evidence" value="ECO:0007669"/>
    <property type="project" value="UniProtKB-KW"/>
</dbReference>
<dbReference type="PROSITE" id="PS01358">
    <property type="entry name" value="ZF_RANBP2_1"/>
    <property type="match status" value="3"/>
</dbReference>
<keyword evidence="10" id="KW-0677">Repeat</keyword>
<evidence type="ECO:0000256" key="20">
    <source>
        <dbReference type="SAM" id="MobiDB-lite"/>
    </source>
</evidence>
<protein>
    <recommendedName>
        <fullName evidence="5">ubiquitinyl hydrolase 1</fullName>
        <ecNumber evidence="5">3.4.19.12</ecNumber>
    </recommendedName>
</protein>
<dbReference type="GO" id="GO:0004843">
    <property type="term" value="F:cysteine-type deubiquitinase activity"/>
    <property type="evidence" value="ECO:0007669"/>
    <property type="project" value="UniProtKB-EC"/>
</dbReference>
<reference evidence="23" key="3">
    <citation type="submission" date="2025-09" db="UniProtKB">
        <authorList>
            <consortium name="Ensembl"/>
        </authorList>
    </citation>
    <scope>IDENTIFICATION</scope>
</reference>
<keyword evidence="12" id="KW-0833">Ubl conjugation pathway</keyword>
<keyword evidence="6" id="KW-0963">Cytoplasm</keyword>
<feature type="domain" description="RanBP2-type" evidence="21">
    <location>
        <begin position="92"/>
        <end position="121"/>
    </location>
</feature>
<dbReference type="GO" id="GO:0007010">
    <property type="term" value="P:cytoskeleton organization"/>
    <property type="evidence" value="ECO:0007669"/>
    <property type="project" value="TreeGrafter"/>
</dbReference>
<dbReference type="CDD" id="cd22767">
    <property type="entry name" value="OTU_ZRANB1"/>
    <property type="match status" value="1"/>
</dbReference>
<dbReference type="InterPro" id="IPR051346">
    <property type="entry name" value="OTU_Deubiquitinase"/>
</dbReference>
<evidence type="ECO:0000256" key="18">
    <source>
        <dbReference type="ARBA" id="ARBA00059005"/>
    </source>
</evidence>
<dbReference type="Gene3D" id="2.30.30.380">
    <property type="entry name" value="Zn-finger domain of Sec23/24"/>
    <property type="match status" value="1"/>
</dbReference>
<evidence type="ECO:0000256" key="8">
    <source>
        <dbReference type="ARBA" id="ARBA00022687"/>
    </source>
</evidence>
<evidence type="ECO:0000256" key="19">
    <source>
        <dbReference type="PROSITE-ProRule" id="PRU00322"/>
    </source>
</evidence>
<feature type="compositionally biased region" description="Polar residues" evidence="20">
    <location>
        <begin position="144"/>
        <end position="164"/>
    </location>
</feature>
<dbReference type="Gene3D" id="1.25.40.560">
    <property type="match status" value="1"/>
</dbReference>
<evidence type="ECO:0000256" key="16">
    <source>
        <dbReference type="ARBA" id="ARBA00023043"/>
    </source>
</evidence>
<keyword evidence="17" id="KW-0539">Nucleus</keyword>
<dbReference type="InterPro" id="IPR049768">
    <property type="entry name" value="ZRANB1_OTU"/>
</dbReference>
<keyword evidence="13" id="KW-0378">Hydrolase</keyword>
<keyword evidence="24" id="KW-1185">Reference proteome</keyword>
<dbReference type="GO" id="GO:0005634">
    <property type="term" value="C:nucleus"/>
    <property type="evidence" value="ECO:0007669"/>
    <property type="project" value="UniProtKB-SubCell"/>
</dbReference>
<name>A0A672ZWP4_9TELE</name>
<keyword evidence="8" id="KW-0879">Wnt signaling pathway</keyword>
<dbReference type="PANTHER" id="PTHR13367:SF28">
    <property type="entry name" value="UBIQUITIN THIOESTERASE ZRANB1"/>
    <property type="match status" value="1"/>
</dbReference>
<dbReference type="FunFam" id="4.10.1060.10:FF:000006">
    <property type="entry name" value="ubiquitin thioesterase ZRANB1 isoform X1"/>
    <property type="match status" value="1"/>
</dbReference>
<evidence type="ECO:0000256" key="3">
    <source>
        <dbReference type="ARBA" id="ARBA00004496"/>
    </source>
</evidence>
<dbReference type="AlphaFoldDB" id="A0A672ZWP4"/>
<feature type="domain" description="RanBP2-type" evidence="21">
    <location>
        <begin position="178"/>
        <end position="207"/>
    </location>
</feature>
<dbReference type="GO" id="GO:0005737">
    <property type="term" value="C:cytoplasm"/>
    <property type="evidence" value="ECO:0007669"/>
    <property type="project" value="UniProtKB-SubCell"/>
</dbReference>
<proteinExistence type="inferred from homology"/>
<feature type="domain" description="OTU" evidence="22">
    <location>
        <begin position="484"/>
        <end position="644"/>
    </location>
</feature>
<dbReference type="InterPro" id="IPR036443">
    <property type="entry name" value="Znf_RanBP2_sf"/>
</dbReference>
<evidence type="ECO:0000256" key="13">
    <source>
        <dbReference type="ARBA" id="ARBA00022801"/>
    </source>
</evidence>
<feature type="domain" description="RanBP2-type" evidence="21">
    <location>
        <begin position="4"/>
        <end position="33"/>
    </location>
</feature>
<dbReference type="SMART" id="SM00547">
    <property type="entry name" value="ZnF_RBZ"/>
    <property type="match status" value="3"/>
</dbReference>
<dbReference type="PANTHER" id="PTHR13367">
    <property type="entry name" value="UBIQUITIN THIOESTERASE"/>
    <property type="match status" value="1"/>
</dbReference>
<comment type="function">
    <text evidence="18">Ubiquitin thioesterase, which specifically hydrolyzes 'Lys-29'-linked and 'Lys-33'-linked diubiquitin. Also cleaves 'Lys-63'-linked chains, but with 40-fold less efficiency compared to 'Lys-29'-linked ones. Positive regulator of the Wnt signaling pathway that deubiquitinates APC protein, a negative regulator of Wnt-mediated transcription. Acts as a regulator of autophagy by mediating deubiquitination of PIK3C3/VPS34, thereby promoting autophagosome maturation. Plays a role in the regulation of cell morphology and cytoskeletal organization. Required in the stress fiber dynamics and cell migration.</text>
</comment>
<evidence type="ECO:0000256" key="14">
    <source>
        <dbReference type="ARBA" id="ARBA00022807"/>
    </source>
</evidence>
<accession>A0A672ZWP4</accession>
<evidence type="ECO:0000259" key="22">
    <source>
        <dbReference type="PROSITE" id="PS50802"/>
    </source>
</evidence>
<reference evidence="23" key="1">
    <citation type="submission" date="2019-06" db="EMBL/GenBank/DDBJ databases">
        <authorList>
            <consortium name="Wellcome Sanger Institute Data Sharing"/>
        </authorList>
    </citation>
    <scope>NUCLEOTIDE SEQUENCE [LARGE SCALE GENOMIC DNA]</scope>
</reference>
<evidence type="ECO:0000256" key="5">
    <source>
        <dbReference type="ARBA" id="ARBA00012759"/>
    </source>
</evidence>
<dbReference type="EC" id="3.4.19.12" evidence="5"/>
<dbReference type="FunCoup" id="A0A672ZWP4">
    <property type="interactions" value="1023"/>
</dbReference>
<keyword evidence="14" id="KW-0788">Thiol protease</keyword>
<evidence type="ECO:0000313" key="23">
    <source>
        <dbReference type="Ensembl" id="ENSSORP00005021511.1"/>
    </source>
</evidence>